<keyword evidence="3" id="KW-1185">Reference proteome</keyword>
<dbReference type="AlphaFoldDB" id="A0A9P6GJG1"/>
<organism evidence="2 3">
    <name type="scientific">Paraphaeosphaeria minitans</name>
    <dbReference type="NCBI Taxonomy" id="565426"/>
    <lineage>
        <taxon>Eukaryota</taxon>
        <taxon>Fungi</taxon>
        <taxon>Dikarya</taxon>
        <taxon>Ascomycota</taxon>
        <taxon>Pezizomycotina</taxon>
        <taxon>Dothideomycetes</taxon>
        <taxon>Pleosporomycetidae</taxon>
        <taxon>Pleosporales</taxon>
        <taxon>Massarineae</taxon>
        <taxon>Didymosphaeriaceae</taxon>
        <taxon>Paraphaeosphaeria</taxon>
    </lineage>
</organism>
<accession>A0A9P6GJG1</accession>
<sequence length="154" mass="16720">MRKPRTGCAESRGAENEGAVKVNGDGKMTPVGARPESADAAKVAAVAAVASRRAADMARHCTARRGDPAFTCAHGSEEMQTTQRMTLDDEREAEASPVFFAPSDPTRTSCIRSPTFLPRFRDIDARCRSYMAPFHPSTAPSSIKPRPCFWTCRA</sequence>
<dbReference type="EMBL" id="WJXW01000004">
    <property type="protein sequence ID" value="KAF9736862.1"/>
    <property type="molecule type" value="Genomic_DNA"/>
</dbReference>
<comment type="caution">
    <text evidence="2">The sequence shown here is derived from an EMBL/GenBank/DDBJ whole genome shotgun (WGS) entry which is preliminary data.</text>
</comment>
<evidence type="ECO:0000313" key="2">
    <source>
        <dbReference type="EMBL" id="KAF9736862.1"/>
    </source>
</evidence>
<dbReference type="Proteomes" id="UP000756921">
    <property type="component" value="Unassembled WGS sequence"/>
</dbReference>
<evidence type="ECO:0000256" key="1">
    <source>
        <dbReference type="SAM" id="MobiDB-lite"/>
    </source>
</evidence>
<protein>
    <submittedName>
        <fullName evidence="2">Uncharacterized protein</fullName>
    </submittedName>
</protein>
<evidence type="ECO:0000313" key="3">
    <source>
        <dbReference type="Proteomes" id="UP000756921"/>
    </source>
</evidence>
<proteinExistence type="predicted"/>
<gene>
    <name evidence="2" type="ORF">PMIN01_04641</name>
</gene>
<reference evidence="2" key="1">
    <citation type="journal article" date="2020" name="Mol. Plant Microbe Interact.">
        <title>Genome Sequence of the Biocontrol Agent Coniothyrium minitans strain Conio (IMI 134523).</title>
        <authorList>
            <person name="Patel D."/>
            <person name="Shittu T.A."/>
            <person name="Baroncelli R."/>
            <person name="Muthumeenakshi S."/>
            <person name="Osborne T.H."/>
            <person name="Janganan T.K."/>
            <person name="Sreenivasaprasad S."/>
        </authorList>
    </citation>
    <scope>NUCLEOTIDE SEQUENCE</scope>
    <source>
        <strain evidence="2">Conio</strain>
    </source>
</reference>
<feature type="region of interest" description="Disordered" evidence="1">
    <location>
        <begin position="1"/>
        <end position="38"/>
    </location>
</feature>
<name>A0A9P6GJG1_9PLEO</name>